<proteinExistence type="predicted"/>
<keyword evidence="2" id="KW-1185">Reference proteome</keyword>
<reference evidence="1 2" key="2">
    <citation type="journal article" date="2022" name="Mol. Biol. Evol.">
        <title>Comparative Genomics Reveals Insights into the Divergent Evolution of Astigmatic Mites and Household Pest Adaptations.</title>
        <authorList>
            <person name="Xiong Q."/>
            <person name="Wan A.T."/>
            <person name="Liu X."/>
            <person name="Fung C.S."/>
            <person name="Xiao X."/>
            <person name="Malainual N."/>
            <person name="Hou J."/>
            <person name="Wang L."/>
            <person name="Wang M."/>
            <person name="Yang K.Y."/>
            <person name="Cui Y."/>
            <person name="Leung E.L."/>
            <person name="Nong W."/>
            <person name="Shin S.K."/>
            <person name="Au S.W."/>
            <person name="Jeong K.Y."/>
            <person name="Chew F.T."/>
            <person name="Hui J.H."/>
            <person name="Leung T.F."/>
            <person name="Tungtrongchitr A."/>
            <person name="Zhong N."/>
            <person name="Liu Z."/>
            <person name="Tsui S.K."/>
        </authorList>
    </citation>
    <scope>NUCLEOTIDE SEQUENCE [LARGE SCALE GENOMIC DNA]</scope>
    <source>
        <strain evidence="1">Derp</strain>
    </source>
</reference>
<evidence type="ECO:0000313" key="1">
    <source>
        <dbReference type="EMBL" id="KAH9419552.1"/>
    </source>
</evidence>
<dbReference type="EMBL" id="NJHN03000058">
    <property type="protein sequence ID" value="KAH9419552.1"/>
    <property type="molecule type" value="Genomic_DNA"/>
</dbReference>
<organism evidence="1 2">
    <name type="scientific">Dermatophagoides pteronyssinus</name>
    <name type="common">European house dust mite</name>
    <dbReference type="NCBI Taxonomy" id="6956"/>
    <lineage>
        <taxon>Eukaryota</taxon>
        <taxon>Metazoa</taxon>
        <taxon>Ecdysozoa</taxon>
        <taxon>Arthropoda</taxon>
        <taxon>Chelicerata</taxon>
        <taxon>Arachnida</taxon>
        <taxon>Acari</taxon>
        <taxon>Acariformes</taxon>
        <taxon>Sarcoptiformes</taxon>
        <taxon>Astigmata</taxon>
        <taxon>Psoroptidia</taxon>
        <taxon>Analgoidea</taxon>
        <taxon>Pyroglyphidae</taxon>
        <taxon>Dermatophagoidinae</taxon>
        <taxon>Dermatophagoides</taxon>
    </lineage>
</organism>
<comment type="caution">
    <text evidence="1">The sequence shown here is derived from an EMBL/GenBank/DDBJ whole genome shotgun (WGS) entry which is preliminary data.</text>
</comment>
<gene>
    <name evidence="1" type="ORF">DERP_009609</name>
</gene>
<protein>
    <submittedName>
        <fullName evidence="1">Uncharacterized protein</fullName>
    </submittedName>
</protein>
<sequence>MDTTAQSSLIHNDRWAKLQHDDNNSQWIVYNKKRPYTLDCMFATTTSITITITTTPRINDCMINLCTYENNLKSNSPIVTNLKE</sequence>
<dbReference type="Proteomes" id="UP000887458">
    <property type="component" value="Unassembled WGS sequence"/>
</dbReference>
<accession>A0ABQ8JAC2</accession>
<name>A0ABQ8JAC2_DERPT</name>
<evidence type="ECO:0000313" key="2">
    <source>
        <dbReference type="Proteomes" id="UP000887458"/>
    </source>
</evidence>
<reference evidence="1 2" key="1">
    <citation type="journal article" date="2018" name="J. Allergy Clin. Immunol.">
        <title>High-quality assembly of Dermatophagoides pteronyssinus genome and transcriptome reveals a wide range of novel allergens.</title>
        <authorList>
            <person name="Liu X.Y."/>
            <person name="Yang K.Y."/>
            <person name="Wang M.Q."/>
            <person name="Kwok J.S."/>
            <person name="Zeng X."/>
            <person name="Yang Z."/>
            <person name="Xiao X.J."/>
            <person name="Lau C.P."/>
            <person name="Li Y."/>
            <person name="Huang Z.M."/>
            <person name="Ba J.G."/>
            <person name="Yim A.K."/>
            <person name="Ouyang C.Y."/>
            <person name="Ngai S.M."/>
            <person name="Chan T.F."/>
            <person name="Leung E.L."/>
            <person name="Liu L."/>
            <person name="Liu Z.G."/>
            <person name="Tsui S.K."/>
        </authorList>
    </citation>
    <scope>NUCLEOTIDE SEQUENCE [LARGE SCALE GENOMIC DNA]</scope>
    <source>
        <strain evidence="1">Derp</strain>
    </source>
</reference>